<dbReference type="SUPFAM" id="SSF56349">
    <property type="entry name" value="DNA breaking-rejoining enzymes"/>
    <property type="match status" value="1"/>
</dbReference>
<dbReference type="GO" id="GO:0003677">
    <property type="term" value="F:DNA binding"/>
    <property type="evidence" value="ECO:0007669"/>
    <property type="project" value="UniProtKB-KW"/>
</dbReference>
<keyword evidence="2" id="KW-0238">DNA-binding</keyword>
<dbReference type="PANTHER" id="PTHR30349">
    <property type="entry name" value="PHAGE INTEGRASE-RELATED"/>
    <property type="match status" value="1"/>
</dbReference>
<proteinExistence type="inferred from homology"/>
<dbReference type="Gene3D" id="1.10.150.130">
    <property type="match status" value="1"/>
</dbReference>
<dbReference type="PANTHER" id="PTHR30349:SF64">
    <property type="entry name" value="PROPHAGE INTEGRASE INTD-RELATED"/>
    <property type="match status" value="1"/>
</dbReference>
<dbReference type="InterPro" id="IPR002104">
    <property type="entry name" value="Integrase_catalytic"/>
</dbReference>
<evidence type="ECO:0000313" key="7">
    <source>
        <dbReference type="EMBL" id="CAB4914368.1"/>
    </source>
</evidence>
<keyword evidence="3" id="KW-0233">DNA recombination</keyword>
<sequence>MARTSETAPVVMVRAGKDGTPYYEAKWRHDGRQVKRRLGRAWLDPDGEGGWRKRRGRTPEGWIDERTAHVAAAEATRTVTAEAKKAAAAEEHAKLTTVRRLAFEWLDWLEHVRGAAPSTLRDYRHLLREPGEAHKRGTGSTPGRIMAAFGDTVAEDVTPKAASAWLRQLDDEGLSPRNVNKHRQTMRAIFAYGLRPDTHAMPINPFAATDKRREAPRATLDFYEAAEVEALARACEAGAHRTVRGRANPDHRGPATPAPLSRAQKEAQAAERQARAAEDRQDADLFRVLFYSGLRLGEVLALRWDDVAFLVDMSGASLHVRRAVSAGVEKEPKGRKARRVPLPRAAAEALARVGARGDFTTPDDYVFCNRFGRRLDGEALRSRYNRAIQAAGLRHVKLHGLRHAAGSVLARSMPLVTVRDVLGHSDIQTTNRYLHSKIDAAAVEAVNAAFGTPIGRVGEAEVKTESRRPRT</sequence>
<reference evidence="7" key="1">
    <citation type="submission" date="2020-05" db="EMBL/GenBank/DDBJ databases">
        <authorList>
            <person name="Chiriac C."/>
            <person name="Salcher M."/>
            <person name="Ghai R."/>
            <person name="Kavagutti S V."/>
        </authorList>
    </citation>
    <scope>NUCLEOTIDE SEQUENCE</scope>
</reference>
<evidence type="ECO:0000259" key="5">
    <source>
        <dbReference type="PROSITE" id="PS51898"/>
    </source>
</evidence>
<name>A0A6J7H5N0_9ZZZZ</name>
<accession>A0A6J7H5N0</accession>
<dbReference type="CDD" id="cd01189">
    <property type="entry name" value="INT_ICEBs1_C_like"/>
    <property type="match status" value="1"/>
</dbReference>
<dbReference type="Gene3D" id="1.10.443.10">
    <property type="entry name" value="Intergrase catalytic core"/>
    <property type="match status" value="1"/>
</dbReference>
<evidence type="ECO:0000256" key="3">
    <source>
        <dbReference type="ARBA" id="ARBA00023172"/>
    </source>
</evidence>
<evidence type="ECO:0000256" key="4">
    <source>
        <dbReference type="SAM" id="MobiDB-lite"/>
    </source>
</evidence>
<feature type="domain" description="Core-binding (CB)" evidence="6">
    <location>
        <begin position="96"/>
        <end position="194"/>
    </location>
</feature>
<dbReference type="EMBL" id="CAFBMK010000073">
    <property type="protein sequence ID" value="CAB4914368.1"/>
    <property type="molecule type" value="Genomic_DNA"/>
</dbReference>
<feature type="region of interest" description="Disordered" evidence="4">
    <location>
        <begin position="242"/>
        <end position="269"/>
    </location>
</feature>
<dbReference type="InterPro" id="IPR011010">
    <property type="entry name" value="DNA_brk_join_enz"/>
</dbReference>
<comment type="similarity">
    <text evidence="1">Belongs to the 'phage' integrase family.</text>
</comment>
<dbReference type="Pfam" id="PF00589">
    <property type="entry name" value="Phage_integrase"/>
    <property type="match status" value="1"/>
</dbReference>
<dbReference type="InterPro" id="IPR013762">
    <property type="entry name" value="Integrase-like_cat_sf"/>
</dbReference>
<evidence type="ECO:0000256" key="1">
    <source>
        <dbReference type="ARBA" id="ARBA00008857"/>
    </source>
</evidence>
<feature type="domain" description="Tyr recombinase" evidence="5">
    <location>
        <begin position="255"/>
        <end position="447"/>
    </location>
</feature>
<dbReference type="GO" id="GO:0015074">
    <property type="term" value="P:DNA integration"/>
    <property type="evidence" value="ECO:0007669"/>
    <property type="project" value="InterPro"/>
</dbReference>
<dbReference type="PROSITE" id="PS51898">
    <property type="entry name" value="TYR_RECOMBINASE"/>
    <property type="match status" value="1"/>
</dbReference>
<evidence type="ECO:0000259" key="6">
    <source>
        <dbReference type="PROSITE" id="PS51900"/>
    </source>
</evidence>
<organism evidence="7">
    <name type="scientific">freshwater metagenome</name>
    <dbReference type="NCBI Taxonomy" id="449393"/>
    <lineage>
        <taxon>unclassified sequences</taxon>
        <taxon>metagenomes</taxon>
        <taxon>ecological metagenomes</taxon>
    </lineage>
</organism>
<dbReference type="InterPro" id="IPR050090">
    <property type="entry name" value="Tyrosine_recombinase_XerCD"/>
</dbReference>
<dbReference type="InterPro" id="IPR044068">
    <property type="entry name" value="CB"/>
</dbReference>
<dbReference type="PROSITE" id="PS51900">
    <property type="entry name" value="CB"/>
    <property type="match status" value="1"/>
</dbReference>
<dbReference type="InterPro" id="IPR010998">
    <property type="entry name" value="Integrase_recombinase_N"/>
</dbReference>
<dbReference type="GO" id="GO:0006310">
    <property type="term" value="P:DNA recombination"/>
    <property type="evidence" value="ECO:0007669"/>
    <property type="project" value="UniProtKB-KW"/>
</dbReference>
<gene>
    <name evidence="7" type="ORF">UFOPK3564_01468</name>
</gene>
<protein>
    <submittedName>
        <fullName evidence="7">Unannotated protein</fullName>
    </submittedName>
</protein>
<dbReference type="AlphaFoldDB" id="A0A6J7H5N0"/>
<evidence type="ECO:0000256" key="2">
    <source>
        <dbReference type="ARBA" id="ARBA00023125"/>
    </source>
</evidence>